<dbReference type="AlphaFoldDB" id="A0AAN5D7T5"/>
<feature type="region of interest" description="Disordered" evidence="1">
    <location>
        <begin position="87"/>
        <end position="145"/>
    </location>
</feature>
<feature type="non-terminal residue" evidence="2">
    <location>
        <position position="145"/>
    </location>
</feature>
<proteinExistence type="predicted"/>
<name>A0AAN5D7T5_9BILA</name>
<gene>
    <name evidence="2" type="ORF">PMAYCL1PPCAC_28204</name>
</gene>
<dbReference type="EMBL" id="BTRK01000006">
    <property type="protein sequence ID" value="GMR58009.1"/>
    <property type="molecule type" value="Genomic_DNA"/>
</dbReference>
<feature type="non-terminal residue" evidence="2">
    <location>
        <position position="1"/>
    </location>
</feature>
<dbReference type="Proteomes" id="UP001328107">
    <property type="component" value="Unassembled WGS sequence"/>
</dbReference>
<reference evidence="3" key="1">
    <citation type="submission" date="2022-10" db="EMBL/GenBank/DDBJ databases">
        <title>Genome assembly of Pristionchus species.</title>
        <authorList>
            <person name="Yoshida K."/>
            <person name="Sommer R.J."/>
        </authorList>
    </citation>
    <scope>NUCLEOTIDE SEQUENCE [LARGE SCALE GENOMIC DNA]</scope>
    <source>
        <strain evidence="3">RS5460</strain>
    </source>
</reference>
<accession>A0AAN5D7T5</accession>
<keyword evidence="3" id="KW-1185">Reference proteome</keyword>
<organism evidence="2 3">
    <name type="scientific">Pristionchus mayeri</name>
    <dbReference type="NCBI Taxonomy" id="1317129"/>
    <lineage>
        <taxon>Eukaryota</taxon>
        <taxon>Metazoa</taxon>
        <taxon>Ecdysozoa</taxon>
        <taxon>Nematoda</taxon>
        <taxon>Chromadorea</taxon>
        <taxon>Rhabditida</taxon>
        <taxon>Rhabditina</taxon>
        <taxon>Diplogasteromorpha</taxon>
        <taxon>Diplogasteroidea</taxon>
        <taxon>Neodiplogasteridae</taxon>
        <taxon>Pristionchus</taxon>
    </lineage>
</organism>
<evidence type="ECO:0000313" key="2">
    <source>
        <dbReference type="EMBL" id="GMR58009.1"/>
    </source>
</evidence>
<protein>
    <submittedName>
        <fullName evidence="2">Uncharacterized protein</fullName>
    </submittedName>
</protein>
<evidence type="ECO:0000313" key="3">
    <source>
        <dbReference type="Proteomes" id="UP001328107"/>
    </source>
</evidence>
<evidence type="ECO:0000256" key="1">
    <source>
        <dbReference type="SAM" id="MobiDB-lite"/>
    </source>
</evidence>
<sequence>YAPKDNYVDKNGHHLRTKMAVLHWNEMKKDEMDGKRTVVGTKPYYNHTLKKSVQRNVKSPARNVWRESVKQNAYEIRASLVATPYAVTQKERKENQKLRAQWNNNNTPTVPIPGDPNLDASADDEDDLPHGEEVLDAVLEETHRL</sequence>
<comment type="caution">
    <text evidence="2">The sequence shown here is derived from an EMBL/GenBank/DDBJ whole genome shotgun (WGS) entry which is preliminary data.</text>
</comment>